<dbReference type="InterPro" id="IPR011009">
    <property type="entry name" value="Kinase-like_dom_sf"/>
</dbReference>
<dbReference type="Pfam" id="PF07714">
    <property type="entry name" value="PK_Tyr_Ser-Thr"/>
    <property type="match status" value="1"/>
</dbReference>
<dbReference type="InParanoid" id="A0A0C3NK32"/>
<dbReference type="HOGENOM" id="CLU_000288_7_18_1"/>
<dbReference type="InterPro" id="IPR000719">
    <property type="entry name" value="Prot_kinase_dom"/>
</dbReference>
<name>A0A0C3NK32_PISTI</name>
<gene>
    <name evidence="2" type="ORF">M404DRAFT_1007070</name>
</gene>
<dbReference type="GO" id="GO:0005524">
    <property type="term" value="F:ATP binding"/>
    <property type="evidence" value="ECO:0007669"/>
    <property type="project" value="InterPro"/>
</dbReference>
<dbReference type="PIRSF" id="PIRSF000654">
    <property type="entry name" value="Integrin-linked_kinase"/>
    <property type="match status" value="1"/>
</dbReference>
<dbReference type="PROSITE" id="PS50011">
    <property type="entry name" value="PROTEIN_KINASE_DOM"/>
    <property type="match status" value="1"/>
</dbReference>
<feature type="domain" description="Protein kinase" evidence="1">
    <location>
        <begin position="1"/>
        <end position="220"/>
    </location>
</feature>
<dbReference type="EMBL" id="KN832055">
    <property type="protein sequence ID" value="KIN96025.1"/>
    <property type="molecule type" value="Genomic_DNA"/>
</dbReference>
<accession>A0A0C3NK32</accession>
<proteinExistence type="predicted"/>
<sequence length="220" mass="24807">MALKHEAVHPLLGFVCGFGPLPSLVSPWLDGGNLTRYLKAYPDLSLDRRLHLLQRIAEGMHYLHSQRILHGDLNGGNILLDTQGNPYIVDYGLLPLILDFRVSPYISTPVGRAVRWVAPDLFQTPAGEDGAKTNFTFEGDVYSFGSLMLQVLTGQVPYHYIERDEQVVYTIAQGLRPHRPSSQDIADEHWNFIQTCWATNPADRPSAEELVSFLRRQHTT</sequence>
<reference evidence="3" key="2">
    <citation type="submission" date="2015-01" db="EMBL/GenBank/DDBJ databases">
        <title>Evolutionary Origins and Diversification of the Mycorrhizal Mutualists.</title>
        <authorList>
            <consortium name="DOE Joint Genome Institute"/>
            <consortium name="Mycorrhizal Genomics Consortium"/>
            <person name="Kohler A."/>
            <person name="Kuo A."/>
            <person name="Nagy L.G."/>
            <person name="Floudas D."/>
            <person name="Copeland A."/>
            <person name="Barry K.W."/>
            <person name="Cichocki N."/>
            <person name="Veneault-Fourrey C."/>
            <person name="LaButti K."/>
            <person name="Lindquist E.A."/>
            <person name="Lipzen A."/>
            <person name="Lundell T."/>
            <person name="Morin E."/>
            <person name="Murat C."/>
            <person name="Riley R."/>
            <person name="Ohm R."/>
            <person name="Sun H."/>
            <person name="Tunlid A."/>
            <person name="Henrissat B."/>
            <person name="Grigoriev I.V."/>
            <person name="Hibbett D.S."/>
            <person name="Martin F."/>
        </authorList>
    </citation>
    <scope>NUCLEOTIDE SEQUENCE [LARGE SCALE GENOMIC DNA]</scope>
    <source>
        <strain evidence="3">Marx 270</strain>
    </source>
</reference>
<evidence type="ECO:0000259" key="1">
    <source>
        <dbReference type="PROSITE" id="PS50011"/>
    </source>
</evidence>
<dbReference type="PANTHER" id="PTHR44329">
    <property type="entry name" value="SERINE/THREONINE-PROTEIN KINASE TNNI3K-RELATED"/>
    <property type="match status" value="1"/>
</dbReference>
<organism evidence="2 3">
    <name type="scientific">Pisolithus tinctorius Marx 270</name>
    <dbReference type="NCBI Taxonomy" id="870435"/>
    <lineage>
        <taxon>Eukaryota</taxon>
        <taxon>Fungi</taxon>
        <taxon>Dikarya</taxon>
        <taxon>Basidiomycota</taxon>
        <taxon>Agaricomycotina</taxon>
        <taxon>Agaricomycetes</taxon>
        <taxon>Agaricomycetidae</taxon>
        <taxon>Boletales</taxon>
        <taxon>Sclerodermatineae</taxon>
        <taxon>Pisolithaceae</taxon>
        <taxon>Pisolithus</taxon>
    </lineage>
</organism>
<dbReference type="OrthoDB" id="4062651at2759"/>
<dbReference type="InterPro" id="IPR001245">
    <property type="entry name" value="Ser-Thr/Tyr_kinase_cat_dom"/>
</dbReference>
<dbReference type="Proteomes" id="UP000054217">
    <property type="component" value="Unassembled WGS sequence"/>
</dbReference>
<evidence type="ECO:0000313" key="3">
    <source>
        <dbReference type="Proteomes" id="UP000054217"/>
    </source>
</evidence>
<protein>
    <recommendedName>
        <fullName evidence="1">Protein kinase domain-containing protein</fullName>
    </recommendedName>
</protein>
<dbReference type="InterPro" id="IPR051681">
    <property type="entry name" value="Ser/Thr_Kinases-Pseudokinases"/>
</dbReference>
<dbReference type="GO" id="GO:0004674">
    <property type="term" value="F:protein serine/threonine kinase activity"/>
    <property type="evidence" value="ECO:0007669"/>
    <property type="project" value="TreeGrafter"/>
</dbReference>
<dbReference type="AlphaFoldDB" id="A0A0C3NK32"/>
<dbReference type="Gene3D" id="1.10.510.10">
    <property type="entry name" value="Transferase(Phosphotransferase) domain 1"/>
    <property type="match status" value="1"/>
</dbReference>
<keyword evidence="3" id="KW-1185">Reference proteome</keyword>
<dbReference type="SUPFAM" id="SSF56112">
    <property type="entry name" value="Protein kinase-like (PK-like)"/>
    <property type="match status" value="1"/>
</dbReference>
<reference evidence="2 3" key="1">
    <citation type="submission" date="2014-04" db="EMBL/GenBank/DDBJ databases">
        <authorList>
            <consortium name="DOE Joint Genome Institute"/>
            <person name="Kuo A."/>
            <person name="Kohler A."/>
            <person name="Costa M.D."/>
            <person name="Nagy L.G."/>
            <person name="Floudas D."/>
            <person name="Copeland A."/>
            <person name="Barry K.W."/>
            <person name="Cichocki N."/>
            <person name="Veneault-Fourrey C."/>
            <person name="LaButti K."/>
            <person name="Lindquist E.A."/>
            <person name="Lipzen A."/>
            <person name="Lundell T."/>
            <person name="Morin E."/>
            <person name="Murat C."/>
            <person name="Sun H."/>
            <person name="Tunlid A."/>
            <person name="Henrissat B."/>
            <person name="Grigoriev I.V."/>
            <person name="Hibbett D.S."/>
            <person name="Martin F."/>
            <person name="Nordberg H.P."/>
            <person name="Cantor M.N."/>
            <person name="Hua S.X."/>
        </authorList>
    </citation>
    <scope>NUCLEOTIDE SEQUENCE [LARGE SCALE GENOMIC DNA]</scope>
    <source>
        <strain evidence="2 3">Marx 270</strain>
    </source>
</reference>
<evidence type="ECO:0000313" key="2">
    <source>
        <dbReference type="EMBL" id="KIN96025.1"/>
    </source>
</evidence>
<dbReference type="STRING" id="870435.A0A0C3NK32"/>